<protein>
    <submittedName>
        <fullName evidence="1">Uncharacterized protein</fullName>
    </submittedName>
</protein>
<name>A0A6J5QC25_9CAUD</name>
<dbReference type="EMBL" id="LR797497">
    <property type="protein sequence ID" value="CAB4220387.1"/>
    <property type="molecule type" value="Genomic_DNA"/>
</dbReference>
<accession>A0A6J5QC25</accession>
<reference evidence="1" key="1">
    <citation type="submission" date="2020-05" db="EMBL/GenBank/DDBJ databases">
        <authorList>
            <person name="Chiriac C."/>
            <person name="Salcher M."/>
            <person name="Ghai R."/>
            <person name="Kavagutti S V."/>
        </authorList>
    </citation>
    <scope>NUCLEOTIDE SEQUENCE</scope>
</reference>
<dbReference type="EMBL" id="LR796977">
    <property type="protein sequence ID" value="CAB4178735.1"/>
    <property type="molecule type" value="Genomic_DNA"/>
</dbReference>
<evidence type="ECO:0000313" key="2">
    <source>
        <dbReference type="EMBL" id="CAB4220387.1"/>
    </source>
</evidence>
<gene>
    <name evidence="1" type="ORF">UFOVP1030_16</name>
    <name evidence="2" type="ORF">UFOVP1634_25</name>
</gene>
<organism evidence="1">
    <name type="scientific">uncultured Caudovirales phage</name>
    <dbReference type="NCBI Taxonomy" id="2100421"/>
    <lineage>
        <taxon>Viruses</taxon>
        <taxon>Duplodnaviria</taxon>
        <taxon>Heunggongvirae</taxon>
        <taxon>Uroviricota</taxon>
        <taxon>Caudoviricetes</taxon>
        <taxon>Peduoviridae</taxon>
        <taxon>Maltschvirus</taxon>
        <taxon>Maltschvirus maltsch</taxon>
    </lineage>
</organism>
<sequence>MNDEYWNTGWDPHQSLVRSEHNIIQCAQAINSNNDSLKILTAKINHQQEVIQQLMFNDKKVSQQLNVQATQITALLTEITLLKSLSQ</sequence>
<evidence type="ECO:0000313" key="1">
    <source>
        <dbReference type="EMBL" id="CAB4178735.1"/>
    </source>
</evidence>
<proteinExistence type="predicted"/>